<feature type="domain" description="Rv2525c-like glycoside hydrolase-like" evidence="1">
    <location>
        <begin position="19"/>
        <end position="161"/>
    </location>
</feature>
<comment type="caution">
    <text evidence="2">The sequence shown here is derived from an EMBL/GenBank/DDBJ whole genome shotgun (WGS) entry which is preliminary data.</text>
</comment>
<dbReference type="SUPFAM" id="SSF51445">
    <property type="entry name" value="(Trans)glycosidases"/>
    <property type="match status" value="1"/>
</dbReference>
<dbReference type="RefSeq" id="WP_223467746.1">
    <property type="nucleotide sequence ID" value="NZ_JAFBIL020000003.1"/>
</dbReference>
<name>A0ABS7SM59_9BURK</name>
<sequence length="216" mass="22448">MPALKGLDTAAELTRHASALRSQGYDFAMRYYSHNAAKNLSLGEARALSAAGLLIGAVWETAATHASFFSRAQGVADGAAAFNMARATIGQPAGSAIYFAVDYDATEADLEGPVGDYFAGIKMAFAAAADGLSPYGVGVYGSGLCCETLIDRQLASLGWLSQSASFAGSTAYADGARYNLIQKLPVRAAGTGLQLSYDPDASNPDRPHGLFRLSGF</sequence>
<dbReference type="InterPro" id="IPR017853">
    <property type="entry name" value="GH"/>
</dbReference>
<evidence type="ECO:0000313" key="3">
    <source>
        <dbReference type="Proteomes" id="UP000809349"/>
    </source>
</evidence>
<reference evidence="2 3" key="2">
    <citation type="submission" date="2021-08" db="EMBL/GenBank/DDBJ databases">
        <title>Massilia sp. R798.</title>
        <authorList>
            <person name="Baek J.H."/>
            <person name="Jung H.S."/>
            <person name="Kim K.R."/>
            <person name="Jeon C.O."/>
        </authorList>
    </citation>
    <scope>NUCLEOTIDE SEQUENCE [LARGE SCALE GENOMIC DNA]</scope>
    <source>
        <strain evidence="2 3">R798</strain>
    </source>
</reference>
<protein>
    <submittedName>
        <fullName evidence="2">DUF1906 domain-containing protein</fullName>
    </submittedName>
</protein>
<dbReference type="Gene3D" id="3.20.20.80">
    <property type="entry name" value="Glycosidases"/>
    <property type="match status" value="1"/>
</dbReference>
<organism evidence="2 3">
    <name type="scientific">Massilia soli</name>
    <dbReference type="NCBI Taxonomy" id="2792854"/>
    <lineage>
        <taxon>Bacteria</taxon>
        <taxon>Pseudomonadati</taxon>
        <taxon>Pseudomonadota</taxon>
        <taxon>Betaproteobacteria</taxon>
        <taxon>Burkholderiales</taxon>
        <taxon>Oxalobacteraceae</taxon>
        <taxon>Telluria group</taxon>
        <taxon>Massilia</taxon>
    </lineage>
</organism>
<gene>
    <name evidence="2" type="ORF">I4X03_008240</name>
</gene>
<evidence type="ECO:0000259" key="1">
    <source>
        <dbReference type="Pfam" id="PF08924"/>
    </source>
</evidence>
<evidence type="ECO:0000313" key="2">
    <source>
        <dbReference type="EMBL" id="MBZ2207249.1"/>
    </source>
</evidence>
<accession>A0ABS7SM59</accession>
<dbReference type="InterPro" id="IPR015020">
    <property type="entry name" value="Rv2525c-like_Glyco_Hydro-like"/>
</dbReference>
<dbReference type="EMBL" id="JAFBIL020000003">
    <property type="protein sequence ID" value="MBZ2207249.1"/>
    <property type="molecule type" value="Genomic_DNA"/>
</dbReference>
<proteinExistence type="predicted"/>
<reference evidence="2 3" key="1">
    <citation type="submission" date="2021-01" db="EMBL/GenBank/DDBJ databases">
        <authorList>
            <person name="Ruan W."/>
            <person name="Khan S.A."/>
            <person name="Jeon C.O."/>
        </authorList>
    </citation>
    <scope>NUCLEOTIDE SEQUENCE [LARGE SCALE GENOMIC DNA]</scope>
    <source>
        <strain evidence="2 3">R798</strain>
    </source>
</reference>
<dbReference type="Pfam" id="PF08924">
    <property type="entry name" value="Rv2525c_GlyHyd-like"/>
    <property type="match status" value="1"/>
</dbReference>
<keyword evidence="3" id="KW-1185">Reference proteome</keyword>
<dbReference type="Proteomes" id="UP000809349">
    <property type="component" value="Unassembled WGS sequence"/>
</dbReference>